<organism evidence="3 4">
    <name type="scientific">Roseicella frigidaeris</name>
    <dbReference type="NCBI Taxonomy" id="2230885"/>
    <lineage>
        <taxon>Bacteria</taxon>
        <taxon>Pseudomonadati</taxon>
        <taxon>Pseudomonadota</taxon>
        <taxon>Alphaproteobacteria</taxon>
        <taxon>Acetobacterales</taxon>
        <taxon>Roseomonadaceae</taxon>
        <taxon>Roseicella</taxon>
    </lineage>
</organism>
<evidence type="ECO:0000313" key="4">
    <source>
        <dbReference type="Proteomes" id="UP000249065"/>
    </source>
</evidence>
<dbReference type="Proteomes" id="UP000249065">
    <property type="component" value="Unassembled WGS sequence"/>
</dbReference>
<evidence type="ECO:0000313" key="3">
    <source>
        <dbReference type="EMBL" id="RAI60737.1"/>
    </source>
</evidence>
<dbReference type="OrthoDB" id="7366802at2"/>
<proteinExistence type="predicted"/>
<keyword evidence="4" id="KW-1185">Reference proteome</keyword>
<gene>
    <name evidence="3" type="ORF">DOO78_00980</name>
</gene>
<dbReference type="RefSeq" id="WP_111467848.1">
    <property type="nucleotide sequence ID" value="NZ_QLIX01000001.1"/>
</dbReference>
<name>A0A327MDI8_9PROT</name>
<evidence type="ECO:0000256" key="1">
    <source>
        <dbReference type="SAM" id="SignalP"/>
    </source>
</evidence>
<dbReference type="InterPro" id="IPR002477">
    <property type="entry name" value="Peptidoglycan-bd-like"/>
</dbReference>
<dbReference type="InterPro" id="IPR036365">
    <property type="entry name" value="PGBD-like_sf"/>
</dbReference>
<dbReference type="InterPro" id="IPR036366">
    <property type="entry name" value="PGBDSf"/>
</dbReference>
<feature type="signal peptide" evidence="1">
    <location>
        <begin position="1"/>
        <end position="26"/>
    </location>
</feature>
<dbReference type="AlphaFoldDB" id="A0A327MDI8"/>
<reference evidence="4" key="1">
    <citation type="submission" date="2018-06" db="EMBL/GenBank/DDBJ databases">
        <authorList>
            <person name="Khan S.A."/>
        </authorList>
    </citation>
    <scope>NUCLEOTIDE SEQUENCE [LARGE SCALE GENOMIC DNA]</scope>
    <source>
        <strain evidence="4">DB-1506</strain>
    </source>
</reference>
<dbReference type="Pfam" id="PF01471">
    <property type="entry name" value="PG_binding_1"/>
    <property type="match status" value="1"/>
</dbReference>
<dbReference type="EMBL" id="QLIX01000001">
    <property type="protein sequence ID" value="RAI60737.1"/>
    <property type="molecule type" value="Genomic_DNA"/>
</dbReference>
<feature type="chain" id="PRO_5016345811" description="Peptidoglycan binding-like domain-containing protein" evidence="1">
    <location>
        <begin position="27"/>
        <end position="282"/>
    </location>
</feature>
<feature type="domain" description="Peptidoglycan binding-like" evidence="2">
    <location>
        <begin position="227"/>
        <end position="277"/>
    </location>
</feature>
<comment type="caution">
    <text evidence="3">The sequence shown here is derived from an EMBL/GenBank/DDBJ whole genome shotgun (WGS) entry which is preliminary data.</text>
</comment>
<accession>A0A327MDI8</accession>
<dbReference type="SUPFAM" id="SSF47090">
    <property type="entry name" value="PGBD-like"/>
    <property type="match status" value="1"/>
</dbReference>
<keyword evidence="1" id="KW-0732">Signal</keyword>
<protein>
    <recommendedName>
        <fullName evidence="2">Peptidoglycan binding-like domain-containing protein</fullName>
    </recommendedName>
</protein>
<sequence length="282" mass="29657">MPKPGPFPARAALALLLLALPGLALAEPLPRPAAEAAFQQAVREARAAREAVQALQEAGAAAADPMAEAAARRSREAEAFAAETRAALGEALAAEYRQRYLRLSTRPGERWAAGEPALCVDLANTGPLAVRAVGLGLRLRGAPLGGEGTTEMFRPEDRTTDILRLAGPKEDGLPPWRSWRQPEASCARLEPAPAPESAAAGLLRRLGGFSREARDWQFVLTEVTLVRVQEALGARGFRVGTPDGVPGPRTVAAVQAFQESRGEAATGVLTETQLGALLGAAR</sequence>
<evidence type="ECO:0000259" key="2">
    <source>
        <dbReference type="Pfam" id="PF01471"/>
    </source>
</evidence>
<dbReference type="Gene3D" id="1.10.101.10">
    <property type="entry name" value="PGBD-like superfamily/PGBD"/>
    <property type="match status" value="1"/>
</dbReference>